<dbReference type="RefSeq" id="WP_153550127.1">
    <property type="nucleotide sequence ID" value="NZ_CP040089.1"/>
</dbReference>
<dbReference type="AlphaFoldDB" id="A0A5Q0UHL8"/>
<dbReference type="Proteomes" id="UP000377803">
    <property type="component" value="Chromosome"/>
</dbReference>
<dbReference type="EMBL" id="CP040089">
    <property type="protein sequence ID" value="QGA80389.1"/>
    <property type="molecule type" value="Genomic_DNA"/>
</dbReference>
<sequence length="163" mass="18954">MGESVDSVLTGSVERASGILEGNLGFLEDDIDALTGIEGYIKANKREVSEEIEITRNSLLNYQDDLTTLEDHVIHVNEEYTLPMDVDDAETVVKYLDIVEERLDQLENRRKHELRRMPDIISDHTVETINNYFEDEEFDDPVLYDIDEMRENIYEARENIQVK</sequence>
<keyword evidence="1" id="KW-0175">Coiled coil</keyword>
<evidence type="ECO:0000313" key="3">
    <source>
        <dbReference type="Proteomes" id="UP000377803"/>
    </source>
</evidence>
<reference evidence="3" key="1">
    <citation type="submission" date="2019-05" db="EMBL/GenBank/DDBJ databases">
        <title>Candidatus Nanohalobium constans, a novel model system to study the DPANN nano-sized archaea: genomic and physiological characterization of a nanoarchaeon co-cultured with its chitinotrophic host.</title>
        <authorList>
            <person name="La Cono V."/>
            <person name="Arcadi E."/>
            <person name="Crisafi F."/>
            <person name="Denaro R."/>
            <person name="La Spada G."/>
            <person name="Messina E."/>
            <person name="Smedile F."/>
            <person name="Toshchakov S.V."/>
            <person name="Shevchenko M.A."/>
            <person name="Golyshin P.N."/>
            <person name="Golyshina O.V."/>
            <person name="Ferrer M."/>
            <person name="Rohde M."/>
            <person name="Mushegian A."/>
            <person name="Sorokin D.Y."/>
            <person name="Giuliano L."/>
            <person name="Yakimov M.M."/>
        </authorList>
    </citation>
    <scope>NUCLEOTIDE SEQUENCE [LARGE SCALE GENOMIC DNA]</scope>
    <source>
        <strain evidence="3">LC1Nh</strain>
    </source>
</reference>
<dbReference type="KEGG" id="ncon:LC1Nh_0489"/>
<protein>
    <submittedName>
        <fullName evidence="2">Uncharacterized protein</fullName>
    </submittedName>
</protein>
<keyword evidence="3" id="KW-1185">Reference proteome</keyword>
<gene>
    <name evidence="2" type="ORF">LC1Nh_0489</name>
</gene>
<organism evidence="2 3">
    <name type="scientific">Candidatus Nanohalobium constans</name>
    <dbReference type="NCBI Taxonomy" id="2565781"/>
    <lineage>
        <taxon>Archaea</taxon>
        <taxon>Candidatus Nanohalarchaeota</taxon>
        <taxon>Candidatus Nanohalobia</taxon>
        <taxon>Candidatus Nanohalobiales</taxon>
        <taxon>Candidatus Nanohalobiaceae</taxon>
        <taxon>Candidatus Nanohalobium</taxon>
    </lineage>
</organism>
<evidence type="ECO:0000256" key="1">
    <source>
        <dbReference type="SAM" id="Coils"/>
    </source>
</evidence>
<feature type="coiled-coil region" evidence="1">
    <location>
        <begin position="89"/>
        <end position="116"/>
    </location>
</feature>
<dbReference type="GeneID" id="42364872"/>
<accession>A0A5Q0UHL8</accession>
<proteinExistence type="predicted"/>
<name>A0A5Q0UHL8_9ARCH</name>
<evidence type="ECO:0000313" key="2">
    <source>
        <dbReference type="EMBL" id="QGA80389.1"/>
    </source>
</evidence>